<keyword evidence="1" id="KW-0460">Magnesium</keyword>
<dbReference type="InterPro" id="IPR001932">
    <property type="entry name" value="PPM-type_phosphatase-like_dom"/>
</dbReference>
<dbReference type="Proteomes" id="UP000469558">
    <property type="component" value="Unassembled WGS sequence"/>
</dbReference>
<comment type="cofactor">
    <cofactor evidence="1">
        <name>Mn(2+)</name>
        <dbReference type="ChEBI" id="CHEBI:29035"/>
    </cofactor>
</comment>
<dbReference type="AlphaFoldDB" id="A0A8T9C5R8"/>
<dbReference type="InterPro" id="IPR036457">
    <property type="entry name" value="PPM-type-like_dom_sf"/>
</dbReference>
<protein>
    <recommendedName>
        <fullName evidence="1">Protein phosphatase</fullName>
        <ecNumber evidence="1">3.1.3.16</ecNumber>
    </recommendedName>
</protein>
<dbReference type="SMART" id="SM00332">
    <property type="entry name" value="PP2Cc"/>
    <property type="match status" value="1"/>
</dbReference>
<feature type="region of interest" description="Disordered" evidence="2">
    <location>
        <begin position="1"/>
        <end position="96"/>
    </location>
</feature>
<keyword evidence="1" id="KW-0378">Hydrolase</keyword>
<keyword evidence="1" id="KW-0464">Manganese</keyword>
<comment type="caution">
    <text evidence="4">The sequence shown here is derived from an EMBL/GenBank/DDBJ whole genome shotgun (WGS) entry which is preliminary data.</text>
</comment>
<name>A0A8T9C5R8_9HELO</name>
<dbReference type="FunFam" id="3.60.40.10:FF:000118">
    <property type="entry name" value="Phosphatase 2C-like domain-containing protein"/>
    <property type="match status" value="1"/>
</dbReference>
<dbReference type="EC" id="3.1.3.16" evidence="1"/>
<organism evidence="4 5">
    <name type="scientific">Lachnellula suecica</name>
    <dbReference type="NCBI Taxonomy" id="602035"/>
    <lineage>
        <taxon>Eukaryota</taxon>
        <taxon>Fungi</taxon>
        <taxon>Dikarya</taxon>
        <taxon>Ascomycota</taxon>
        <taxon>Pezizomycotina</taxon>
        <taxon>Leotiomycetes</taxon>
        <taxon>Helotiales</taxon>
        <taxon>Lachnaceae</taxon>
        <taxon>Lachnellula</taxon>
    </lineage>
</organism>
<feature type="domain" description="PPM-type phosphatase" evidence="3">
    <location>
        <begin position="95"/>
        <end position="379"/>
    </location>
</feature>
<dbReference type="Gene3D" id="3.60.40.10">
    <property type="entry name" value="PPM-type phosphatase domain"/>
    <property type="match status" value="1"/>
</dbReference>
<comment type="cofactor">
    <cofactor evidence="1">
        <name>Mg(2+)</name>
        <dbReference type="ChEBI" id="CHEBI:18420"/>
    </cofactor>
</comment>
<gene>
    <name evidence="4" type="ORF">LSUE1_G006140</name>
</gene>
<dbReference type="InterPro" id="IPR039123">
    <property type="entry name" value="PPTC7"/>
</dbReference>
<feature type="compositionally biased region" description="Low complexity" evidence="2">
    <location>
        <begin position="78"/>
        <end position="87"/>
    </location>
</feature>
<comment type="catalytic activity">
    <reaction evidence="1">
        <text>O-phospho-L-seryl-[protein] + H2O = L-seryl-[protein] + phosphate</text>
        <dbReference type="Rhea" id="RHEA:20629"/>
        <dbReference type="Rhea" id="RHEA-COMP:9863"/>
        <dbReference type="Rhea" id="RHEA-COMP:11604"/>
        <dbReference type="ChEBI" id="CHEBI:15377"/>
        <dbReference type="ChEBI" id="CHEBI:29999"/>
        <dbReference type="ChEBI" id="CHEBI:43474"/>
        <dbReference type="ChEBI" id="CHEBI:83421"/>
        <dbReference type="EC" id="3.1.3.16"/>
    </reaction>
</comment>
<accession>A0A8T9C5R8</accession>
<evidence type="ECO:0000256" key="2">
    <source>
        <dbReference type="SAM" id="MobiDB-lite"/>
    </source>
</evidence>
<dbReference type="GO" id="GO:0046872">
    <property type="term" value="F:metal ion binding"/>
    <property type="evidence" value="ECO:0007669"/>
    <property type="project" value="UniProtKB-UniRule"/>
</dbReference>
<dbReference type="OrthoDB" id="25675at2759"/>
<sequence>MRRSLFRTPAARAIHHQPRNSFTHSPPKCHPELAPASQSTDADEPSPRPKPPPFRFESGISLYAKRTPRPFPPPFLSPPSGSFSDPLSTHHRSRDRRPAFVNGELIRGYTNGDDAVYYSDQFIGANDGVGAWSTRPGGHAGLWSRLILHFWALETEQDASRARSPGQTYEPNPVQCLQKAYEQTLEATSGPNECQGTTTASGALLHFQHADADPAAPATPLLYVTNLGDSQVLVLRPRDSDLVYKTTEQWHWFDCPRQLGTNSPDTPLENAVMDKIDIEENDVVLAMSDGVIDNLWEHEIIESVVTSIRKWEDGQGGESSGDRRGGAGGGMKFVAEELMQAAKVIATDPFAESPFMEHAVEEGLAMEGGKLDDISVVAALCRRNKG</sequence>
<comment type="catalytic activity">
    <reaction evidence="1">
        <text>O-phospho-L-threonyl-[protein] + H2O = L-threonyl-[protein] + phosphate</text>
        <dbReference type="Rhea" id="RHEA:47004"/>
        <dbReference type="Rhea" id="RHEA-COMP:11060"/>
        <dbReference type="Rhea" id="RHEA-COMP:11605"/>
        <dbReference type="ChEBI" id="CHEBI:15377"/>
        <dbReference type="ChEBI" id="CHEBI:30013"/>
        <dbReference type="ChEBI" id="CHEBI:43474"/>
        <dbReference type="ChEBI" id="CHEBI:61977"/>
        <dbReference type="EC" id="3.1.3.16"/>
    </reaction>
</comment>
<dbReference type="PANTHER" id="PTHR12320:SF24">
    <property type="entry name" value="PROTEIN PHOSPHATASE"/>
    <property type="match status" value="1"/>
</dbReference>
<evidence type="ECO:0000313" key="5">
    <source>
        <dbReference type="Proteomes" id="UP000469558"/>
    </source>
</evidence>
<evidence type="ECO:0000259" key="3">
    <source>
        <dbReference type="SMART" id="SM00332"/>
    </source>
</evidence>
<keyword evidence="1" id="KW-0479">Metal-binding</keyword>
<keyword evidence="1" id="KW-0904">Protein phosphatase</keyword>
<evidence type="ECO:0000313" key="4">
    <source>
        <dbReference type="EMBL" id="TVY80736.1"/>
    </source>
</evidence>
<dbReference type="EMBL" id="QGMK01000621">
    <property type="protein sequence ID" value="TVY80736.1"/>
    <property type="molecule type" value="Genomic_DNA"/>
</dbReference>
<keyword evidence="5" id="KW-1185">Reference proteome</keyword>
<evidence type="ECO:0000256" key="1">
    <source>
        <dbReference type="RuleBase" id="RU366020"/>
    </source>
</evidence>
<dbReference type="PANTHER" id="PTHR12320">
    <property type="entry name" value="PROTEIN PHOSPHATASE 2C"/>
    <property type="match status" value="1"/>
</dbReference>
<proteinExistence type="inferred from homology"/>
<reference evidence="4 5" key="1">
    <citation type="submission" date="2018-05" db="EMBL/GenBank/DDBJ databases">
        <title>Genome sequencing and assembly of the regulated plant pathogen Lachnellula willkommii and related sister species for the development of diagnostic species identification markers.</title>
        <authorList>
            <person name="Giroux E."/>
            <person name="Bilodeau G."/>
        </authorList>
    </citation>
    <scope>NUCLEOTIDE SEQUENCE [LARGE SCALE GENOMIC DNA]</scope>
    <source>
        <strain evidence="4 5">CBS 268.59</strain>
    </source>
</reference>
<comment type="similarity">
    <text evidence="1">Belongs to the PP2C family.</text>
</comment>
<dbReference type="GO" id="GO:0004722">
    <property type="term" value="F:protein serine/threonine phosphatase activity"/>
    <property type="evidence" value="ECO:0007669"/>
    <property type="project" value="UniProtKB-EC"/>
</dbReference>
<dbReference type="SUPFAM" id="SSF81606">
    <property type="entry name" value="PP2C-like"/>
    <property type="match status" value="1"/>
</dbReference>